<accession>A0A5N5HWJ4</accession>
<reference evidence="2 3" key="1">
    <citation type="submission" date="2019-09" db="EMBL/GenBank/DDBJ databases">
        <authorList>
            <person name="Ou C."/>
        </authorList>
    </citation>
    <scope>NUCLEOTIDE SEQUENCE [LARGE SCALE GENOMIC DNA]</scope>
    <source>
        <strain evidence="2">S2</strain>
        <tissue evidence="2">Leaf</tissue>
    </source>
</reference>
<dbReference type="EMBL" id="SMOL01000148">
    <property type="protein sequence ID" value="KAB2627719.1"/>
    <property type="molecule type" value="Genomic_DNA"/>
</dbReference>
<organism evidence="2 3">
    <name type="scientific">Pyrus ussuriensis x Pyrus communis</name>
    <dbReference type="NCBI Taxonomy" id="2448454"/>
    <lineage>
        <taxon>Eukaryota</taxon>
        <taxon>Viridiplantae</taxon>
        <taxon>Streptophyta</taxon>
        <taxon>Embryophyta</taxon>
        <taxon>Tracheophyta</taxon>
        <taxon>Spermatophyta</taxon>
        <taxon>Magnoliopsida</taxon>
        <taxon>eudicotyledons</taxon>
        <taxon>Gunneridae</taxon>
        <taxon>Pentapetalae</taxon>
        <taxon>rosids</taxon>
        <taxon>fabids</taxon>
        <taxon>Rosales</taxon>
        <taxon>Rosaceae</taxon>
        <taxon>Amygdaloideae</taxon>
        <taxon>Maleae</taxon>
        <taxon>Pyrus</taxon>
    </lineage>
</organism>
<dbReference type="Proteomes" id="UP000327157">
    <property type="component" value="Chromosome 8"/>
</dbReference>
<evidence type="ECO:0000313" key="1">
    <source>
        <dbReference type="EMBL" id="KAB2627719.1"/>
    </source>
</evidence>
<reference evidence="3" key="2">
    <citation type="submission" date="2019-10" db="EMBL/GenBank/DDBJ databases">
        <title>A de novo genome assembly of a pear dwarfing rootstock.</title>
        <authorList>
            <person name="Wang F."/>
            <person name="Wang J."/>
            <person name="Li S."/>
            <person name="Zhang Y."/>
            <person name="Fang M."/>
            <person name="Ma L."/>
            <person name="Zhao Y."/>
            <person name="Jiang S."/>
        </authorList>
    </citation>
    <scope>NUCLEOTIDE SEQUENCE [LARGE SCALE GENOMIC DNA]</scope>
    <source>
        <strain evidence="1">S2</strain>
        <tissue evidence="1">Leaf</tissue>
    </source>
</reference>
<evidence type="ECO:0000313" key="2">
    <source>
        <dbReference type="EMBL" id="KAB2627744.1"/>
    </source>
</evidence>
<keyword evidence="3" id="KW-1185">Reference proteome</keyword>
<gene>
    <name evidence="1" type="ORF">D8674_032514</name>
    <name evidence="2" type="ORF">D8674_032539</name>
</gene>
<dbReference type="AlphaFoldDB" id="A0A5N5HWJ4"/>
<comment type="caution">
    <text evidence="2">The sequence shown here is derived from an EMBL/GenBank/DDBJ whole genome shotgun (WGS) entry which is preliminary data.</text>
</comment>
<dbReference type="EMBL" id="SMOL01000148">
    <property type="protein sequence ID" value="KAB2627744.1"/>
    <property type="molecule type" value="Genomic_DNA"/>
</dbReference>
<proteinExistence type="predicted"/>
<reference evidence="2 3" key="3">
    <citation type="submission" date="2019-11" db="EMBL/GenBank/DDBJ databases">
        <title>A de novo genome assembly of a pear dwarfing rootstock.</title>
        <authorList>
            <person name="Wang F."/>
            <person name="Wang J."/>
            <person name="Li S."/>
            <person name="Zhang Y."/>
            <person name="Fang M."/>
            <person name="Ma L."/>
            <person name="Zhao Y."/>
            <person name="Jiang S."/>
        </authorList>
    </citation>
    <scope>NUCLEOTIDE SEQUENCE [LARGE SCALE GENOMIC DNA]</scope>
    <source>
        <strain evidence="2">S2</strain>
        <tissue evidence="2">Leaf</tissue>
    </source>
</reference>
<evidence type="ECO:0000313" key="3">
    <source>
        <dbReference type="Proteomes" id="UP000327157"/>
    </source>
</evidence>
<sequence length="53" mass="6196">MELIKCETKEEKLVNGMLYKFVDLIDPYTLNQYSTSFGDSLQVITHNESLLWP</sequence>
<name>A0A5N5HWJ4_9ROSA</name>
<protein>
    <submittedName>
        <fullName evidence="2">Uncharacterized protein</fullName>
    </submittedName>
</protein>